<feature type="compositionally biased region" description="Acidic residues" evidence="1">
    <location>
        <begin position="39"/>
        <end position="51"/>
    </location>
</feature>
<protein>
    <submittedName>
        <fullName evidence="2">Uncharacterized protein</fullName>
    </submittedName>
</protein>
<evidence type="ECO:0000256" key="1">
    <source>
        <dbReference type="SAM" id="MobiDB-lite"/>
    </source>
</evidence>
<dbReference type="Gramene" id="ONK64553">
    <property type="protein sequence ID" value="ONK64553"/>
    <property type="gene ID" value="A4U43_C07F27290"/>
</dbReference>
<evidence type="ECO:0000313" key="3">
    <source>
        <dbReference type="Proteomes" id="UP000243459"/>
    </source>
</evidence>
<name>A0A5P1EFL1_ASPOF</name>
<dbReference type="AlphaFoldDB" id="A0A5P1EFL1"/>
<gene>
    <name evidence="2" type="ORF">A4U43_C07F27290</name>
</gene>
<reference evidence="3" key="1">
    <citation type="journal article" date="2017" name="Nat. Commun.">
        <title>The asparagus genome sheds light on the origin and evolution of a young Y chromosome.</title>
        <authorList>
            <person name="Harkess A."/>
            <person name="Zhou J."/>
            <person name="Xu C."/>
            <person name="Bowers J.E."/>
            <person name="Van der Hulst R."/>
            <person name="Ayyampalayam S."/>
            <person name="Mercati F."/>
            <person name="Riccardi P."/>
            <person name="McKain M.R."/>
            <person name="Kakrana A."/>
            <person name="Tang H."/>
            <person name="Ray J."/>
            <person name="Groenendijk J."/>
            <person name="Arikit S."/>
            <person name="Mathioni S.M."/>
            <person name="Nakano M."/>
            <person name="Shan H."/>
            <person name="Telgmann-Rauber A."/>
            <person name="Kanno A."/>
            <person name="Yue Z."/>
            <person name="Chen H."/>
            <person name="Li W."/>
            <person name="Chen Y."/>
            <person name="Xu X."/>
            <person name="Zhang Y."/>
            <person name="Luo S."/>
            <person name="Chen H."/>
            <person name="Gao J."/>
            <person name="Mao Z."/>
            <person name="Pires J.C."/>
            <person name="Luo M."/>
            <person name="Kudrna D."/>
            <person name="Wing R.A."/>
            <person name="Meyers B.C."/>
            <person name="Yi K."/>
            <person name="Kong H."/>
            <person name="Lavrijsen P."/>
            <person name="Sunseri F."/>
            <person name="Falavigna A."/>
            <person name="Ye Y."/>
            <person name="Leebens-Mack J.H."/>
            <person name="Chen G."/>
        </authorList>
    </citation>
    <scope>NUCLEOTIDE SEQUENCE [LARGE SCALE GENOMIC DNA]</scope>
    <source>
        <strain evidence="3">cv. DH0086</strain>
    </source>
</reference>
<accession>A0A5P1EFL1</accession>
<evidence type="ECO:0000313" key="2">
    <source>
        <dbReference type="EMBL" id="ONK64553.1"/>
    </source>
</evidence>
<organism evidence="2 3">
    <name type="scientific">Asparagus officinalis</name>
    <name type="common">Garden asparagus</name>
    <dbReference type="NCBI Taxonomy" id="4686"/>
    <lineage>
        <taxon>Eukaryota</taxon>
        <taxon>Viridiplantae</taxon>
        <taxon>Streptophyta</taxon>
        <taxon>Embryophyta</taxon>
        <taxon>Tracheophyta</taxon>
        <taxon>Spermatophyta</taxon>
        <taxon>Magnoliopsida</taxon>
        <taxon>Liliopsida</taxon>
        <taxon>Asparagales</taxon>
        <taxon>Asparagaceae</taxon>
        <taxon>Asparagoideae</taxon>
        <taxon>Asparagus</taxon>
    </lineage>
</organism>
<feature type="compositionally biased region" description="Low complexity" evidence="1">
    <location>
        <begin position="80"/>
        <end position="97"/>
    </location>
</feature>
<proteinExistence type="predicted"/>
<sequence>MAVDLGSSVSNPSLILLNSRSLLFPGSKRSNFIRGSRGDDDESSDSADEETIAVIPLMEGGTKAPVMPAPPADAGALGQEASATADATASPPETLTD</sequence>
<keyword evidence="3" id="KW-1185">Reference proteome</keyword>
<feature type="region of interest" description="Disordered" evidence="1">
    <location>
        <begin position="26"/>
        <end position="97"/>
    </location>
</feature>
<dbReference type="EMBL" id="CM007387">
    <property type="protein sequence ID" value="ONK64553.1"/>
    <property type="molecule type" value="Genomic_DNA"/>
</dbReference>
<dbReference type="Proteomes" id="UP000243459">
    <property type="component" value="Chromosome 7"/>
</dbReference>